<dbReference type="Pfam" id="PF03732">
    <property type="entry name" value="Retrotrans_gag"/>
    <property type="match status" value="1"/>
</dbReference>
<protein>
    <recommendedName>
        <fullName evidence="1">Retrotransposon gag domain-containing protein</fullName>
    </recommendedName>
</protein>
<name>A0AAW2Q019_SESRA</name>
<dbReference type="InterPro" id="IPR005162">
    <property type="entry name" value="Retrotrans_gag_dom"/>
</dbReference>
<dbReference type="AlphaFoldDB" id="A0AAW2Q019"/>
<organism evidence="2">
    <name type="scientific">Sesamum radiatum</name>
    <name type="common">Black benniseed</name>
    <dbReference type="NCBI Taxonomy" id="300843"/>
    <lineage>
        <taxon>Eukaryota</taxon>
        <taxon>Viridiplantae</taxon>
        <taxon>Streptophyta</taxon>
        <taxon>Embryophyta</taxon>
        <taxon>Tracheophyta</taxon>
        <taxon>Spermatophyta</taxon>
        <taxon>Magnoliopsida</taxon>
        <taxon>eudicotyledons</taxon>
        <taxon>Gunneridae</taxon>
        <taxon>Pentapetalae</taxon>
        <taxon>asterids</taxon>
        <taxon>lamiids</taxon>
        <taxon>Lamiales</taxon>
        <taxon>Pedaliaceae</taxon>
        <taxon>Sesamum</taxon>
    </lineage>
</organism>
<gene>
    <name evidence="2" type="ORF">Sradi_3792800</name>
</gene>
<dbReference type="EMBL" id="JACGWJ010000016">
    <property type="protein sequence ID" value="KAL0361083.1"/>
    <property type="molecule type" value="Genomic_DNA"/>
</dbReference>
<evidence type="ECO:0000313" key="2">
    <source>
        <dbReference type="EMBL" id="KAL0361083.1"/>
    </source>
</evidence>
<sequence length="113" mass="13544">MQGRAELWYQGHVEKRGVPSWNELTVIVLEKFEDLDYEKVVSKFNMLRQETTINVYLERLEELEAYMLIFNKNLNEEFFMMKFISGLKDEIKIYVATKKPTNMNQTIILSRNQ</sequence>
<feature type="domain" description="Retrotransposon gag" evidence="1">
    <location>
        <begin position="2"/>
        <end position="89"/>
    </location>
</feature>
<proteinExistence type="predicted"/>
<reference evidence="2" key="1">
    <citation type="submission" date="2020-06" db="EMBL/GenBank/DDBJ databases">
        <authorList>
            <person name="Li T."/>
            <person name="Hu X."/>
            <person name="Zhang T."/>
            <person name="Song X."/>
            <person name="Zhang H."/>
            <person name="Dai N."/>
            <person name="Sheng W."/>
            <person name="Hou X."/>
            <person name="Wei L."/>
        </authorList>
    </citation>
    <scope>NUCLEOTIDE SEQUENCE</scope>
    <source>
        <strain evidence="2">G02</strain>
        <tissue evidence="2">Leaf</tissue>
    </source>
</reference>
<reference evidence="2" key="2">
    <citation type="journal article" date="2024" name="Plant">
        <title>Genomic evolution and insights into agronomic trait innovations of Sesamum species.</title>
        <authorList>
            <person name="Miao H."/>
            <person name="Wang L."/>
            <person name="Qu L."/>
            <person name="Liu H."/>
            <person name="Sun Y."/>
            <person name="Le M."/>
            <person name="Wang Q."/>
            <person name="Wei S."/>
            <person name="Zheng Y."/>
            <person name="Lin W."/>
            <person name="Duan Y."/>
            <person name="Cao H."/>
            <person name="Xiong S."/>
            <person name="Wang X."/>
            <person name="Wei L."/>
            <person name="Li C."/>
            <person name="Ma Q."/>
            <person name="Ju M."/>
            <person name="Zhao R."/>
            <person name="Li G."/>
            <person name="Mu C."/>
            <person name="Tian Q."/>
            <person name="Mei H."/>
            <person name="Zhang T."/>
            <person name="Gao T."/>
            <person name="Zhang H."/>
        </authorList>
    </citation>
    <scope>NUCLEOTIDE SEQUENCE</scope>
    <source>
        <strain evidence="2">G02</strain>
    </source>
</reference>
<accession>A0AAW2Q019</accession>
<comment type="caution">
    <text evidence="2">The sequence shown here is derived from an EMBL/GenBank/DDBJ whole genome shotgun (WGS) entry which is preliminary data.</text>
</comment>
<evidence type="ECO:0000259" key="1">
    <source>
        <dbReference type="Pfam" id="PF03732"/>
    </source>
</evidence>